<dbReference type="EMBL" id="VUJU01000502">
    <property type="protein sequence ID" value="KAF0769986.1"/>
    <property type="molecule type" value="Genomic_DNA"/>
</dbReference>
<evidence type="ECO:0000313" key="2">
    <source>
        <dbReference type="Proteomes" id="UP000478052"/>
    </source>
</evidence>
<dbReference type="AlphaFoldDB" id="A0A6G0ZG54"/>
<reference evidence="1 2" key="1">
    <citation type="submission" date="2019-08" db="EMBL/GenBank/DDBJ databases">
        <title>Whole genome of Aphis craccivora.</title>
        <authorList>
            <person name="Voronova N.V."/>
            <person name="Shulinski R.S."/>
            <person name="Bandarenka Y.V."/>
            <person name="Zhorov D.G."/>
            <person name="Warner D."/>
        </authorList>
    </citation>
    <scope>NUCLEOTIDE SEQUENCE [LARGE SCALE GENOMIC DNA]</scope>
    <source>
        <strain evidence="1">180601</strain>
        <tissue evidence="1">Whole Body</tissue>
    </source>
</reference>
<dbReference type="Proteomes" id="UP000478052">
    <property type="component" value="Unassembled WGS sequence"/>
</dbReference>
<name>A0A6G0ZG54_APHCR</name>
<evidence type="ECO:0000313" key="1">
    <source>
        <dbReference type="EMBL" id="KAF0769986.1"/>
    </source>
</evidence>
<sequence length="20" mass="2209">MLQFRTLGVVSDGKMNILDA</sequence>
<comment type="caution">
    <text evidence="1">The sequence shown here is derived from an EMBL/GenBank/DDBJ whole genome shotgun (WGS) entry which is preliminary data.</text>
</comment>
<protein>
    <submittedName>
        <fullName evidence="1">Uncharacterized protein</fullName>
    </submittedName>
</protein>
<proteinExistence type="predicted"/>
<organism evidence="1 2">
    <name type="scientific">Aphis craccivora</name>
    <name type="common">Cowpea aphid</name>
    <dbReference type="NCBI Taxonomy" id="307492"/>
    <lineage>
        <taxon>Eukaryota</taxon>
        <taxon>Metazoa</taxon>
        <taxon>Ecdysozoa</taxon>
        <taxon>Arthropoda</taxon>
        <taxon>Hexapoda</taxon>
        <taxon>Insecta</taxon>
        <taxon>Pterygota</taxon>
        <taxon>Neoptera</taxon>
        <taxon>Paraneoptera</taxon>
        <taxon>Hemiptera</taxon>
        <taxon>Sternorrhyncha</taxon>
        <taxon>Aphidomorpha</taxon>
        <taxon>Aphidoidea</taxon>
        <taxon>Aphididae</taxon>
        <taxon>Aphidini</taxon>
        <taxon>Aphis</taxon>
        <taxon>Aphis</taxon>
    </lineage>
</organism>
<keyword evidence="2" id="KW-1185">Reference proteome</keyword>
<gene>
    <name evidence="1" type="ORF">FWK35_00005844</name>
</gene>
<accession>A0A6G0ZG54</accession>